<dbReference type="GO" id="GO:0016810">
    <property type="term" value="F:hydrolase activity, acting on carbon-nitrogen (but not peptide) bonds"/>
    <property type="evidence" value="ECO:0007669"/>
    <property type="project" value="InterPro"/>
</dbReference>
<dbReference type="Pfam" id="PF01522">
    <property type="entry name" value="Polysacc_deac_1"/>
    <property type="match status" value="2"/>
</dbReference>
<gene>
    <name evidence="4" type="ORF">Q664_28125</name>
</gene>
<dbReference type="SUPFAM" id="SSF88713">
    <property type="entry name" value="Glycoside hydrolase/deacetylase"/>
    <property type="match status" value="1"/>
</dbReference>
<proteinExistence type="predicted"/>
<evidence type="ECO:0000259" key="3">
    <source>
        <dbReference type="PROSITE" id="PS51677"/>
    </source>
</evidence>
<dbReference type="PANTHER" id="PTHR34216">
    <property type="match status" value="1"/>
</dbReference>
<name>A0A084SPS6_9BACT</name>
<accession>A0A084SPS6</accession>
<comment type="caution">
    <text evidence="4">The sequence shown here is derived from an EMBL/GenBank/DDBJ whole genome shotgun (WGS) entry which is preliminary data.</text>
</comment>
<dbReference type="PANTHER" id="PTHR34216:SF3">
    <property type="entry name" value="POLY-BETA-1,6-N-ACETYL-D-GLUCOSAMINE N-DEACETYLASE"/>
    <property type="match status" value="1"/>
</dbReference>
<dbReference type="Gene3D" id="3.20.20.370">
    <property type="entry name" value="Glycoside hydrolase/deacetylase"/>
    <property type="match status" value="1"/>
</dbReference>
<evidence type="ECO:0000256" key="1">
    <source>
        <dbReference type="ARBA" id="ARBA00004613"/>
    </source>
</evidence>
<dbReference type="Proteomes" id="UP000028547">
    <property type="component" value="Unassembled WGS sequence"/>
</dbReference>
<dbReference type="EMBL" id="JPMI01000209">
    <property type="protein sequence ID" value="KFA90461.1"/>
    <property type="molecule type" value="Genomic_DNA"/>
</dbReference>
<protein>
    <recommendedName>
        <fullName evidence="3">NodB homology domain-containing protein</fullName>
    </recommendedName>
</protein>
<keyword evidence="2" id="KW-0732">Signal</keyword>
<dbReference type="InterPro" id="IPR002509">
    <property type="entry name" value="NODB_dom"/>
</dbReference>
<dbReference type="GO" id="GO:0005576">
    <property type="term" value="C:extracellular region"/>
    <property type="evidence" value="ECO:0007669"/>
    <property type="project" value="UniProtKB-SubCell"/>
</dbReference>
<dbReference type="InterPro" id="IPR051398">
    <property type="entry name" value="Polysacch_Deacetylase"/>
</dbReference>
<comment type="subcellular location">
    <subcellularLocation>
        <location evidence="1">Secreted</location>
    </subcellularLocation>
</comment>
<evidence type="ECO:0000313" key="5">
    <source>
        <dbReference type="Proteomes" id="UP000028547"/>
    </source>
</evidence>
<dbReference type="PROSITE" id="PS51677">
    <property type="entry name" value="NODB"/>
    <property type="match status" value="1"/>
</dbReference>
<dbReference type="CDD" id="cd10918">
    <property type="entry name" value="CE4_NodB_like_5s_6s"/>
    <property type="match status" value="1"/>
</dbReference>
<evidence type="ECO:0000313" key="4">
    <source>
        <dbReference type="EMBL" id="KFA90461.1"/>
    </source>
</evidence>
<dbReference type="InterPro" id="IPR011330">
    <property type="entry name" value="Glyco_hydro/deAcase_b/a-brl"/>
</dbReference>
<reference evidence="4 5" key="1">
    <citation type="submission" date="2014-07" db="EMBL/GenBank/DDBJ databases">
        <title>Draft Genome Sequence of Gephyronic Acid Producer, Cystobacter violaceus Strain Cb vi76.</title>
        <authorList>
            <person name="Stevens D.C."/>
            <person name="Young J."/>
            <person name="Carmichael R."/>
            <person name="Tan J."/>
            <person name="Taylor R.E."/>
        </authorList>
    </citation>
    <scope>NUCLEOTIDE SEQUENCE [LARGE SCALE GENOMIC DNA]</scope>
    <source>
        <strain evidence="4 5">Cb vi76</strain>
    </source>
</reference>
<feature type="domain" description="NodB homology" evidence="3">
    <location>
        <begin position="63"/>
        <end position="299"/>
    </location>
</feature>
<dbReference type="AlphaFoldDB" id="A0A084SPS6"/>
<dbReference type="GO" id="GO:0005975">
    <property type="term" value="P:carbohydrate metabolic process"/>
    <property type="evidence" value="ECO:0007669"/>
    <property type="project" value="InterPro"/>
</dbReference>
<organism evidence="4 5">
    <name type="scientific">Archangium violaceum Cb vi76</name>
    <dbReference type="NCBI Taxonomy" id="1406225"/>
    <lineage>
        <taxon>Bacteria</taxon>
        <taxon>Pseudomonadati</taxon>
        <taxon>Myxococcota</taxon>
        <taxon>Myxococcia</taxon>
        <taxon>Myxococcales</taxon>
        <taxon>Cystobacterineae</taxon>
        <taxon>Archangiaceae</taxon>
        <taxon>Archangium</taxon>
    </lineage>
</organism>
<evidence type="ECO:0000256" key="2">
    <source>
        <dbReference type="ARBA" id="ARBA00022729"/>
    </source>
</evidence>
<sequence length="299" mass="33027">MTRVLMLHRVMPDRPMAFGRPSCYRLRGTALTPEEFDRLLEAGPFRSLDEVVEALSRGEPPPPGLVLTFDDGYREWVEYVALRLSEHRASATFFICPAFLQEASEAHPVDVFYWLLDHARRSRFELRLPDGTVAGGSLETDEGKTALITGSLKQFVVGGARGKVREVLARLAEVLLIEVPGALPRMLYPSERELETLRMSGHRLGGHGMRHRHLTKMSEEEVSTELSASVAWVARLSGGRAVPFAYPDGAFDLAVARRVERVGASCALTCVPGPLTRESGLFQLPREFVTPGHPLVVAG</sequence>